<dbReference type="CDD" id="cd09279">
    <property type="entry name" value="RNase_HI_like"/>
    <property type="match status" value="1"/>
</dbReference>
<dbReference type="InterPro" id="IPR002156">
    <property type="entry name" value="RNaseH_domain"/>
</dbReference>
<dbReference type="PROSITE" id="PS50879">
    <property type="entry name" value="RNASE_H_1"/>
    <property type="match status" value="1"/>
</dbReference>
<dbReference type="Pfam" id="PF13456">
    <property type="entry name" value="RVT_3"/>
    <property type="match status" value="1"/>
</dbReference>
<comment type="caution">
    <text evidence="2">The sequence shown here is derived from an EMBL/GenBank/DDBJ whole genome shotgun (WGS) entry which is preliminary data.</text>
</comment>
<organism evidence="2 3">
    <name type="scientific">Zoogloea oryzae</name>
    <dbReference type="NCBI Taxonomy" id="310767"/>
    <lineage>
        <taxon>Bacteria</taxon>
        <taxon>Pseudomonadati</taxon>
        <taxon>Pseudomonadota</taxon>
        <taxon>Betaproteobacteria</taxon>
        <taxon>Rhodocyclales</taxon>
        <taxon>Zoogloeaceae</taxon>
        <taxon>Zoogloea</taxon>
    </lineage>
</organism>
<evidence type="ECO:0000313" key="2">
    <source>
        <dbReference type="EMBL" id="GLT24136.1"/>
    </source>
</evidence>
<dbReference type="Proteomes" id="UP001157167">
    <property type="component" value="Unassembled WGS sequence"/>
</dbReference>
<dbReference type="Gene3D" id="3.30.420.10">
    <property type="entry name" value="Ribonuclease H-like superfamily/Ribonuclease H"/>
    <property type="match status" value="1"/>
</dbReference>
<name>A0ABQ6FIA7_9RHOO</name>
<sequence length="157" mass="16998">MTRPAPLPPPADTWLIWFDGAAHPNPGRIGLGALLLGPEGQRMDVSEPGGRSGCNNEAELLALGRALELALAAGAQHLVVKGDSDFAVRHLRGEAHTEVPRLVGLIDGTLALLARFTSVRLEWVPRHRNPDADRLSRAAIGLPDKPALRPVSRRRRR</sequence>
<dbReference type="PANTHER" id="PTHR47723">
    <property type="entry name" value="OS05G0353850 PROTEIN"/>
    <property type="match status" value="1"/>
</dbReference>
<proteinExistence type="predicted"/>
<dbReference type="PANTHER" id="PTHR47723:SF19">
    <property type="entry name" value="POLYNUCLEOTIDYL TRANSFERASE, RIBONUCLEASE H-LIKE SUPERFAMILY PROTEIN"/>
    <property type="match status" value="1"/>
</dbReference>
<dbReference type="EMBL" id="BSPX01000073">
    <property type="protein sequence ID" value="GLT24136.1"/>
    <property type="molecule type" value="Genomic_DNA"/>
</dbReference>
<dbReference type="InterPro" id="IPR012337">
    <property type="entry name" value="RNaseH-like_sf"/>
</dbReference>
<dbReference type="SUPFAM" id="SSF53098">
    <property type="entry name" value="Ribonuclease H-like"/>
    <property type="match status" value="1"/>
</dbReference>
<gene>
    <name evidence="2" type="ORF">GCM10007933_36080</name>
</gene>
<dbReference type="RefSeq" id="WP_284189298.1">
    <property type="nucleotide sequence ID" value="NZ_BSPX01000073.1"/>
</dbReference>
<dbReference type="InterPro" id="IPR053151">
    <property type="entry name" value="RNase_H-like"/>
</dbReference>
<accession>A0ABQ6FIA7</accession>
<protein>
    <recommendedName>
        <fullName evidence="1">RNase H type-1 domain-containing protein</fullName>
    </recommendedName>
</protein>
<keyword evidence="3" id="KW-1185">Reference proteome</keyword>
<dbReference type="InterPro" id="IPR036397">
    <property type="entry name" value="RNaseH_sf"/>
</dbReference>
<evidence type="ECO:0000313" key="3">
    <source>
        <dbReference type="Proteomes" id="UP001157167"/>
    </source>
</evidence>
<evidence type="ECO:0000259" key="1">
    <source>
        <dbReference type="PROSITE" id="PS50879"/>
    </source>
</evidence>
<feature type="domain" description="RNase H type-1" evidence="1">
    <location>
        <begin position="10"/>
        <end position="148"/>
    </location>
</feature>
<reference evidence="3" key="1">
    <citation type="journal article" date="2019" name="Int. J. Syst. Evol. Microbiol.">
        <title>The Global Catalogue of Microorganisms (GCM) 10K type strain sequencing project: providing services to taxonomists for standard genome sequencing and annotation.</title>
        <authorList>
            <consortium name="The Broad Institute Genomics Platform"/>
            <consortium name="The Broad Institute Genome Sequencing Center for Infectious Disease"/>
            <person name="Wu L."/>
            <person name="Ma J."/>
        </authorList>
    </citation>
    <scope>NUCLEOTIDE SEQUENCE [LARGE SCALE GENOMIC DNA]</scope>
    <source>
        <strain evidence="3">NBRC 102407</strain>
    </source>
</reference>